<dbReference type="InterPro" id="IPR001650">
    <property type="entry name" value="Helicase_C-like"/>
</dbReference>
<feature type="transmembrane region" description="Helical" evidence="6">
    <location>
        <begin position="1414"/>
        <end position="1431"/>
    </location>
</feature>
<evidence type="ECO:0000259" key="7">
    <source>
        <dbReference type="PROSITE" id="PS50089"/>
    </source>
</evidence>
<dbReference type="InterPro" id="IPR001841">
    <property type="entry name" value="Znf_RING"/>
</dbReference>
<dbReference type="InterPro" id="IPR014001">
    <property type="entry name" value="Helicase_ATP-bd"/>
</dbReference>
<keyword evidence="6" id="KW-0812">Transmembrane</keyword>
<dbReference type="Pfam" id="PF21325">
    <property type="entry name" value="SHPRH_helical-1st"/>
    <property type="match status" value="1"/>
</dbReference>
<accession>A0A9Q0M631</accession>
<evidence type="ECO:0000313" key="9">
    <source>
        <dbReference type="EMBL" id="KAJ6220096.1"/>
    </source>
</evidence>
<dbReference type="SMART" id="SM00184">
    <property type="entry name" value="RING"/>
    <property type="match status" value="1"/>
</dbReference>
<evidence type="ECO:0000256" key="4">
    <source>
        <dbReference type="ARBA" id="ARBA00022833"/>
    </source>
</evidence>
<dbReference type="InterPro" id="IPR027417">
    <property type="entry name" value="P-loop_NTPase"/>
</dbReference>
<keyword evidence="2 5" id="KW-0863">Zinc-finger</keyword>
<evidence type="ECO:0000256" key="2">
    <source>
        <dbReference type="ARBA" id="ARBA00022771"/>
    </source>
</evidence>
<dbReference type="Gene3D" id="3.40.50.300">
    <property type="entry name" value="P-loop containing nucleotide triphosphate hydrolases"/>
    <property type="match status" value="1"/>
</dbReference>
<feature type="transmembrane region" description="Helical" evidence="6">
    <location>
        <begin position="1384"/>
        <end position="1407"/>
    </location>
</feature>
<comment type="caution">
    <text evidence="9">The sequence shown here is derived from an EMBL/GenBank/DDBJ whole genome shotgun (WGS) entry which is preliminary data.</text>
</comment>
<dbReference type="InterPro" id="IPR052583">
    <property type="entry name" value="ATP-helicase/E3_Ub-Ligase"/>
</dbReference>
<dbReference type="SUPFAM" id="SSF52540">
    <property type="entry name" value="P-loop containing nucleoside triphosphate hydrolases"/>
    <property type="match status" value="2"/>
</dbReference>
<feature type="transmembrane region" description="Helical" evidence="6">
    <location>
        <begin position="1511"/>
        <end position="1528"/>
    </location>
</feature>
<dbReference type="SUPFAM" id="SSF57850">
    <property type="entry name" value="RING/U-box"/>
    <property type="match status" value="1"/>
</dbReference>
<dbReference type="GO" id="GO:0016787">
    <property type="term" value="F:hydrolase activity"/>
    <property type="evidence" value="ECO:0007669"/>
    <property type="project" value="UniProtKB-KW"/>
</dbReference>
<evidence type="ECO:0000259" key="8">
    <source>
        <dbReference type="PROSITE" id="PS51194"/>
    </source>
</evidence>
<dbReference type="InterPro" id="IPR038718">
    <property type="entry name" value="SNF2-like_sf"/>
</dbReference>
<dbReference type="InterPro" id="IPR048686">
    <property type="entry name" value="SHPRH_helical_1st"/>
</dbReference>
<dbReference type="InterPro" id="IPR017907">
    <property type="entry name" value="Znf_RING_CS"/>
</dbReference>
<dbReference type="GO" id="GO:0061630">
    <property type="term" value="F:ubiquitin protein ligase activity"/>
    <property type="evidence" value="ECO:0007669"/>
    <property type="project" value="TreeGrafter"/>
</dbReference>
<keyword evidence="4" id="KW-0862">Zinc</keyword>
<dbReference type="Gene3D" id="3.40.50.10810">
    <property type="entry name" value="Tandem AAA-ATPase domain"/>
    <property type="match status" value="2"/>
</dbReference>
<reference evidence="9" key="1">
    <citation type="submission" date="2022-12" db="EMBL/GenBank/DDBJ databases">
        <title>Genome assemblies of Blomia tropicalis.</title>
        <authorList>
            <person name="Cui Y."/>
        </authorList>
    </citation>
    <scope>NUCLEOTIDE SEQUENCE</scope>
    <source>
        <tissue evidence="9">Adult mites</tissue>
    </source>
</reference>
<keyword evidence="1" id="KW-0479">Metal-binding</keyword>
<dbReference type="Pfam" id="PF00271">
    <property type="entry name" value="Helicase_C"/>
    <property type="match status" value="1"/>
</dbReference>
<protein>
    <submittedName>
        <fullName evidence="9">Uncharacterized protein</fullName>
    </submittedName>
</protein>
<dbReference type="CDD" id="cd18793">
    <property type="entry name" value="SF2_C_SNF"/>
    <property type="match status" value="1"/>
</dbReference>
<dbReference type="Proteomes" id="UP001142055">
    <property type="component" value="Chromosome 2"/>
</dbReference>
<dbReference type="CDD" id="cd16449">
    <property type="entry name" value="RING-HC"/>
    <property type="match status" value="1"/>
</dbReference>
<dbReference type="PROSITE" id="PS51194">
    <property type="entry name" value="HELICASE_CTER"/>
    <property type="match status" value="1"/>
</dbReference>
<dbReference type="InterPro" id="IPR049730">
    <property type="entry name" value="SNF2/RAD54-like_C"/>
</dbReference>
<feature type="domain" description="Helicase C-terminal" evidence="8">
    <location>
        <begin position="1220"/>
        <end position="1379"/>
    </location>
</feature>
<feature type="domain" description="RING-type" evidence="7">
    <location>
        <begin position="1144"/>
        <end position="1186"/>
    </location>
</feature>
<evidence type="ECO:0000313" key="10">
    <source>
        <dbReference type="Proteomes" id="UP001142055"/>
    </source>
</evidence>
<dbReference type="InterPro" id="IPR000620">
    <property type="entry name" value="EamA_dom"/>
</dbReference>
<evidence type="ECO:0000256" key="1">
    <source>
        <dbReference type="ARBA" id="ARBA00022723"/>
    </source>
</evidence>
<dbReference type="SMART" id="SM00490">
    <property type="entry name" value="HELICc"/>
    <property type="match status" value="1"/>
</dbReference>
<gene>
    <name evidence="9" type="ORF">RDWZM_005908</name>
</gene>
<dbReference type="InterPro" id="IPR037185">
    <property type="entry name" value="EmrE-like"/>
</dbReference>
<organism evidence="9 10">
    <name type="scientific">Blomia tropicalis</name>
    <name type="common">Mite</name>
    <dbReference type="NCBI Taxonomy" id="40697"/>
    <lineage>
        <taxon>Eukaryota</taxon>
        <taxon>Metazoa</taxon>
        <taxon>Ecdysozoa</taxon>
        <taxon>Arthropoda</taxon>
        <taxon>Chelicerata</taxon>
        <taxon>Arachnida</taxon>
        <taxon>Acari</taxon>
        <taxon>Acariformes</taxon>
        <taxon>Sarcoptiformes</taxon>
        <taxon>Astigmata</taxon>
        <taxon>Glycyphagoidea</taxon>
        <taxon>Echimyopodidae</taxon>
        <taxon>Blomia</taxon>
    </lineage>
</organism>
<sequence>MVKRKTNSRSNVGSKRFCVEKYGGITEELIDKSNQFVYLDLDQVQPKSSNIDEYFQIGQLKFELQINSSIGENFKTDLVKSFILLANDECFSVILYGDEIRWFELKLIRPDDNSGKTNIELNYSNTQRLFNIINSRQRSTIRCQLEHVSSYFLNINFLLPRESIITDYETFCDASLNSKVDTLFLMALFYNYENVHKFGDKSKTNAQKNTMSLDEFFSILYSTQEKKDYHLDGITLSEMDSLVPNLRPYQELAVKWMLKREKHNKLNQEYEKLFFKHSFSDIDVYYHWISGNFVTFETYRNYIDNIPISKGGILADEMGLGKTVETFALILQNQKKEVKNLYDKYELFTQTDDIQNGILKCYCGGNKDFHGKSINDMDIETLINTYRKQNYYLTNDLKNDLIKCLQCGDYQHLKCSKYDTMEDKFPYFCSRCWLKVDKIDSGTTLIVCPALIKQQWLDEIDKHLKDIKVYIYNGIKKDGYIHPPNLAKYDIVITTYDILRTEIDHVIAYDFNFRKQRRYICQLSPMLAIKWWRVCMDEAQLVETTYSRVAQMTNYLYSEHRWAITGTPLQKSVDDLHGLFYFIREEPFCNNNTWKAALYNKYCSGDVQPLVEAVSNCLWRTPKNNVLSQIGIENIIINTSILQFSQIEFDFYLRQVDACRSSVEKILGRLPKDTKLMDLASGTYSTIFSIAIKLRKICCHPVVCLNDQSAVKQYCSLQDVLDKMIEDNKYDCEKHHREIIAALNGTASLYIQKNDFNSSIVTYMKALKSINHYEEYVRTDKTQKYHIYYNLAEIVELFGCPQVDINNKKFAAFNGTLLSSSDLDEEVIRNFNMEFTDEHKMFRLKAKEIYDQYILNDKLAAITTERYRIDLVKKCNEIEKSFKFEGNWFSSALFEFQNVLRSDEVEMLIEQISEYIRLPNFVGRHTLKTVHMILDKQRAEMNESRLKMISSFFELHKIIDSDDVSAFMKCHIQRNSKKDICILYVDVNNANDNNQLIRDGNWNESNYILALRKIGQLYRSKFQTDVSNEVVSDYDKFCQLIEELKKEFKTHRKYLTNLYEFILRKDELNQAQTRLVSTLDEDQLSDQSTIEFSKEMKIIQHMTQFNNEKNYGEQKLVNDLSRLKYLSQLKTKLKDKDDVESRICSICWTDLIEYIVLPCGHFYCIGCMEQIQKYHGKNSVQCSVCRTRSSKNTWCHINEKYANEAKLKVNGSWSTKVVHVVRCILKILESKEKILLFSSWTSVLSLIQKALDKNNIKSVMIHSASDKFVSKIKRFKSSSEDNVLLLPTNFACNGLNLIEASHVIFVNSSLNKADELQAIGRIHRIGQTRQTFVHKFIVKDTVEEMIENHHKNIFYRMFIYYKRKDYTEEQLPDSVKGNRNFNPFIFMLPALCDMTATSLMYIGLILTSPSQFQMLRGALIIFTALLAVAFLGRRLKAYEWIGIVVVLLGLIIVGLSSVLSGKGSDKSTNKIITGDVLIIMAQIITASQMIIEEKFVSGRNVSPLHAVGWEGIFGFSVLSLLLIPMYFIKVGHEIFDNPNGQIEDAIDAFHQIGNSGQVAAGLTGTILSIAFFNFAGISVTKQLSATTRTVLDSVRTLVIWIVSMLLGWETFSYIQLGGFIVLLIGMCTYNDVLFRPAILKMRYSEDTEAIMNDGGDEEEPQEIIS</sequence>
<dbReference type="GO" id="GO:0005524">
    <property type="term" value="F:ATP binding"/>
    <property type="evidence" value="ECO:0007669"/>
    <property type="project" value="InterPro"/>
</dbReference>
<evidence type="ECO:0000256" key="6">
    <source>
        <dbReference type="SAM" id="Phobius"/>
    </source>
</evidence>
<keyword evidence="10" id="KW-1185">Reference proteome</keyword>
<dbReference type="PANTHER" id="PTHR45865">
    <property type="entry name" value="E3 UBIQUITIN-PROTEIN LIGASE SHPRH FAMILY MEMBER"/>
    <property type="match status" value="1"/>
</dbReference>
<dbReference type="SUPFAM" id="SSF103481">
    <property type="entry name" value="Multidrug resistance efflux transporter EmrE"/>
    <property type="match status" value="1"/>
</dbReference>
<name>A0A9Q0M631_BLOTA</name>
<dbReference type="Pfam" id="PF00892">
    <property type="entry name" value="EamA"/>
    <property type="match status" value="1"/>
</dbReference>
<dbReference type="GO" id="GO:0016020">
    <property type="term" value="C:membrane"/>
    <property type="evidence" value="ECO:0007669"/>
    <property type="project" value="InterPro"/>
</dbReference>
<dbReference type="CDD" id="cd18070">
    <property type="entry name" value="DEXQc_SHPRH"/>
    <property type="match status" value="1"/>
</dbReference>
<dbReference type="PROSITE" id="PS50089">
    <property type="entry name" value="ZF_RING_2"/>
    <property type="match status" value="1"/>
</dbReference>
<dbReference type="EMBL" id="JAPWDV010000002">
    <property type="protein sequence ID" value="KAJ6220096.1"/>
    <property type="molecule type" value="Genomic_DNA"/>
</dbReference>
<dbReference type="Pfam" id="PF00176">
    <property type="entry name" value="SNF2-rel_dom"/>
    <property type="match status" value="1"/>
</dbReference>
<dbReference type="SMART" id="SM00487">
    <property type="entry name" value="DEXDc"/>
    <property type="match status" value="1"/>
</dbReference>
<dbReference type="GO" id="GO:0005634">
    <property type="term" value="C:nucleus"/>
    <property type="evidence" value="ECO:0007669"/>
    <property type="project" value="TreeGrafter"/>
</dbReference>
<dbReference type="OMA" id="ASHVHNI"/>
<keyword evidence="6" id="KW-0472">Membrane</keyword>
<evidence type="ECO:0000256" key="3">
    <source>
        <dbReference type="ARBA" id="ARBA00022801"/>
    </source>
</evidence>
<dbReference type="Pfam" id="PF13920">
    <property type="entry name" value="zf-C3HC4_3"/>
    <property type="match status" value="1"/>
</dbReference>
<keyword evidence="3" id="KW-0378">Hydrolase</keyword>
<dbReference type="GO" id="GO:0000209">
    <property type="term" value="P:protein polyubiquitination"/>
    <property type="evidence" value="ECO:0007669"/>
    <property type="project" value="TreeGrafter"/>
</dbReference>
<dbReference type="GO" id="GO:0008270">
    <property type="term" value="F:zinc ion binding"/>
    <property type="evidence" value="ECO:0007669"/>
    <property type="project" value="UniProtKB-KW"/>
</dbReference>
<feature type="transmembrane region" description="Helical" evidence="6">
    <location>
        <begin position="1471"/>
        <end position="1491"/>
    </location>
</feature>
<dbReference type="GO" id="GO:0006974">
    <property type="term" value="P:DNA damage response"/>
    <property type="evidence" value="ECO:0007669"/>
    <property type="project" value="TreeGrafter"/>
</dbReference>
<feature type="transmembrane region" description="Helical" evidence="6">
    <location>
        <begin position="1614"/>
        <end position="1634"/>
    </location>
</feature>
<keyword evidence="6" id="KW-1133">Transmembrane helix</keyword>
<dbReference type="PANTHER" id="PTHR45865:SF1">
    <property type="entry name" value="E3 UBIQUITIN-PROTEIN LIGASE SHPRH"/>
    <property type="match status" value="1"/>
</dbReference>
<feature type="transmembrane region" description="Helical" evidence="6">
    <location>
        <begin position="1437"/>
        <end position="1459"/>
    </location>
</feature>
<evidence type="ECO:0000256" key="5">
    <source>
        <dbReference type="PROSITE-ProRule" id="PRU00175"/>
    </source>
</evidence>
<dbReference type="InterPro" id="IPR013083">
    <property type="entry name" value="Znf_RING/FYVE/PHD"/>
</dbReference>
<dbReference type="InterPro" id="IPR000330">
    <property type="entry name" value="SNF2_N"/>
</dbReference>
<proteinExistence type="predicted"/>
<dbReference type="PROSITE" id="PS00518">
    <property type="entry name" value="ZF_RING_1"/>
    <property type="match status" value="1"/>
</dbReference>
<dbReference type="Gene3D" id="3.30.40.10">
    <property type="entry name" value="Zinc/RING finger domain, C3HC4 (zinc finger)"/>
    <property type="match status" value="1"/>
</dbReference>